<reference evidence="2 3" key="1">
    <citation type="submission" date="2023-03" db="EMBL/GenBank/DDBJ databases">
        <title>High recombination rates correlate with genetic variation in Cardiocondyla obscurior ants.</title>
        <authorList>
            <person name="Errbii M."/>
        </authorList>
    </citation>
    <scope>NUCLEOTIDE SEQUENCE [LARGE SCALE GENOMIC DNA]</scope>
    <source>
        <strain evidence="2">Alpha-2009</strain>
        <tissue evidence="2">Whole body</tissue>
    </source>
</reference>
<gene>
    <name evidence="2" type="ORF">PUN28_004621</name>
</gene>
<sequence length="84" mass="10052">MSPEGKICNISPRAKERKKKKSSQQSRFSIRLWRVQLHNKDRPLLIKFSLDNGYLNFVEEKERRCPARLVDIKRAYISTCVWKM</sequence>
<comment type="caution">
    <text evidence="2">The sequence shown here is derived from an EMBL/GenBank/DDBJ whole genome shotgun (WGS) entry which is preliminary data.</text>
</comment>
<evidence type="ECO:0000256" key="1">
    <source>
        <dbReference type="SAM" id="MobiDB-lite"/>
    </source>
</evidence>
<feature type="region of interest" description="Disordered" evidence="1">
    <location>
        <begin position="1"/>
        <end position="26"/>
    </location>
</feature>
<name>A0AAW2GGU6_9HYME</name>
<dbReference type="AlphaFoldDB" id="A0AAW2GGU6"/>
<accession>A0AAW2GGU6</accession>
<dbReference type="Proteomes" id="UP001430953">
    <property type="component" value="Unassembled WGS sequence"/>
</dbReference>
<dbReference type="EMBL" id="JADYXP020000004">
    <property type="protein sequence ID" value="KAL0125662.1"/>
    <property type="molecule type" value="Genomic_DNA"/>
</dbReference>
<evidence type="ECO:0000313" key="3">
    <source>
        <dbReference type="Proteomes" id="UP001430953"/>
    </source>
</evidence>
<proteinExistence type="predicted"/>
<protein>
    <submittedName>
        <fullName evidence="2">Uncharacterized protein</fullName>
    </submittedName>
</protein>
<evidence type="ECO:0000313" key="2">
    <source>
        <dbReference type="EMBL" id="KAL0125662.1"/>
    </source>
</evidence>
<organism evidence="2 3">
    <name type="scientific">Cardiocondyla obscurior</name>
    <dbReference type="NCBI Taxonomy" id="286306"/>
    <lineage>
        <taxon>Eukaryota</taxon>
        <taxon>Metazoa</taxon>
        <taxon>Ecdysozoa</taxon>
        <taxon>Arthropoda</taxon>
        <taxon>Hexapoda</taxon>
        <taxon>Insecta</taxon>
        <taxon>Pterygota</taxon>
        <taxon>Neoptera</taxon>
        <taxon>Endopterygota</taxon>
        <taxon>Hymenoptera</taxon>
        <taxon>Apocrita</taxon>
        <taxon>Aculeata</taxon>
        <taxon>Formicoidea</taxon>
        <taxon>Formicidae</taxon>
        <taxon>Myrmicinae</taxon>
        <taxon>Cardiocondyla</taxon>
    </lineage>
</organism>
<keyword evidence="3" id="KW-1185">Reference proteome</keyword>